<reference evidence="3" key="1">
    <citation type="journal article" date="2023" name="Nat. Commun.">
        <title>Diploid and tetraploid genomes of Acorus and the evolution of monocots.</title>
        <authorList>
            <person name="Ma L."/>
            <person name="Liu K.W."/>
            <person name="Li Z."/>
            <person name="Hsiao Y.Y."/>
            <person name="Qi Y."/>
            <person name="Fu T."/>
            <person name="Tang G.D."/>
            <person name="Zhang D."/>
            <person name="Sun W.H."/>
            <person name="Liu D.K."/>
            <person name="Li Y."/>
            <person name="Chen G.Z."/>
            <person name="Liu X.D."/>
            <person name="Liao X.Y."/>
            <person name="Jiang Y.T."/>
            <person name="Yu X."/>
            <person name="Hao Y."/>
            <person name="Huang J."/>
            <person name="Zhao X.W."/>
            <person name="Ke S."/>
            <person name="Chen Y.Y."/>
            <person name="Wu W.L."/>
            <person name="Hsu J.L."/>
            <person name="Lin Y.F."/>
            <person name="Huang M.D."/>
            <person name="Li C.Y."/>
            <person name="Huang L."/>
            <person name="Wang Z.W."/>
            <person name="Zhao X."/>
            <person name="Zhong W.Y."/>
            <person name="Peng D.H."/>
            <person name="Ahmad S."/>
            <person name="Lan S."/>
            <person name="Zhang J.S."/>
            <person name="Tsai W.C."/>
            <person name="Van de Peer Y."/>
            <person name="Liu Z.J."/>
        </authorList>
    </citation>
    <scope>NUCLEOTIDE SEQUENCE</scope>
    <source>
        <strain evidence="3">CP</strain>
    </source>
</reference>
<dbReference type="Gene3D" id="1.25.40.10">
    <property type="entry name" value="Tetratricopeptide repeat domain"/>
    <property type="match status" value="3"/>
</dbReference>
<dbReference type="Pfam" id="PF13812">
    <property type="entry name" value="PPR_3"/>
    <property type="match status" value="1"/>
</dbReference>
<feature type="repeat" description="PPR" evidence="2">
    <location>
        <begin position="231"/>
        <end position="265"/>
    </location>
</feature>
<dbReference type="GO" id="GO:0009507">
    <property type="term" value="C:chloroplast"/>
    <property type="evidence" value="ECO:0007669"/>
    <property type="project" value="TreeGrafter"/>
</dbReference>
<dbReference type="InterPro" id="IPR002885">
    <property type="entry name" value="PPR_rpt"/>
</dbReference>
<evidence type="ECO:0000313" key="4">
    <source>
        <dbReference type="Proteomes" id="UP001180020"/>
    </source>
</evidence>
<dbReference type="EMBL" id="JAUJYO010000011">
    <property type="protein sequence ID" value="KAK1304584.1"/>
    <property type="molecule type" value="Genomic_DNA"/>
</dbReference>
<dbReference type="Proteomes" id="UP001180020">
    <property type="component" value="Unassembled WGS sequence"/>
</dbReference>
<dbReference type="PANTHER" id="PTHR46935">
    <property type="entry name" value="OS01G0674700 PROTEIN"/>
    <property type="match status" value="1"/>
</dbReference>
<dbReference type="PANTHER" id="PTHR46935:SF1">
    <property type="entry name" value="OS01G0674700 PROTEIN"/>
    <property type="match status" value="1"/>
</dbReference>
<dbReference type="SUPFAM" id="SSF48452">
    <property type="entry name" value="TPR-like"/>
    <property type="match status" value="1"/>
</dbReference>
<name>A0AAV9DUP8_ACOCL</name>
<keyword evidence="4" id="KW-1185">Reference proteome</keyword>
<dbReference type="GO" id="GO:0009658">
    <property type="term" value="P:chloroplast organization"/>
    <property type="evidence" value="ECO:0007669"/>
    <property type="project" value="InterPro"/>
</dbReference>
<dbReference type="NCBIfam" id="TIGR00756">
    <property type="entry name" value="PPR"/>
    <property type="match status" value="4"/>
</dbReference>
<dbReference type="InterPro" id="IPR011990">
    <property type="entry name" value="TPR-like_helical_dom_sf"/>
</dbReference>
<dbReference type="AlphaFoldDB" id="A0AAV9DUP8"/>
<proteinExistence type="predicted"/>
<dbReference type="Pfam" id="PF13041">
    <property type="entry name" value="PPR_2"/>
    <property type="match status" value="1"/>
</dbReference>
<dbReference type="InterPro" id="IPR044645">
    <property type="entry name" value="DG1/EMB2279-like"/>
</dbReference>
<feature type="repeat" description="PPR" evidence="2">
    <location>
        <begin position="162"/>
        <end position="196"/>
    </location>
</feature>
<reference evidence="3" key="2">
    <citation type="submission" date="2023-06" db="EMBL/GenBank/DDBJ databases">
        <authorList>
            <person name="Ma L."/>
            <person name="Liu K.-W."/>
            <person name="Li Z."/>
            <person name="Hsiao Y.-Y."/>
            <person name="Qi Y."/>
            <person name="Fu T."/>
            <person name="Tang G."/>
            <person name="Zhang D."/>
            <person name="Sun W.-H."/>
            <person name="Liu D.-K."/>
            <person name="Li Y."/>
            <person name="Chen G.-Z."/>
            <person name="Liu X.-D."/>
            <person name="Liao X.-Y."/>
            <person name="Jiang Y.-T."/>
            <person name="Yu X."/>
            <person name="Hao Y."/>
            <person name="Huang J."/>
            <person name="Zhao X.-W."/>
            <person name="Ke S."/>
            <person name="Chen Y.-Y."/>
            <person name="Wu W.-L."/>
            <person name="Hsu J.-L."/>
            <person name="Lin Y.-F."/>
            <person name="Huang M.-D."/>
            <person name="Li C.-Y."/>
            <person name="Huang L."/>
            <person name="Wang Z.-W."/>
            <person name="Zhao X."/>
            <person name="Zhong W.-Y."/>
            <person name="Peng D.-H."/>
            <person name="Ahmad S."/>
            <person name="Lan S."/>
            <person name="Zhang J.-S."/>
            <person name="Tsai W.-C."/>
            <person name="Van De Peer Y."/>
            <person name="Liu Z.-J."/>
        </authorList>
    </citation>
    <scope>NUCLEOTIDE SEQUENCE</scope>
    <source>
        <strain evidence="3">CP</strain>
        <tissue evidence="3">Leaves</tissue>
    </source>
</reference>
<dbReference type="FunFam" id="1.25.40.10:FF:000363">
    <property type="entry name" value="Pentatricopeptide repeat-containing protein"/>
    <property type="match status" value="1"/>
</dbReference>
<gene>
    <name evidence="3" type="ORF">QJS10_CPB11g01603</name>
</gene>
<feature type="repeat" description="PPR" evidence="2">
    <location>
        <begin position="335"/>
        <end position="365"/>
    </location>
</feature>
<organism evidence="3 4">
    <name type="scientific">Acorus calamus</name>
    <name type="common">Sweet flag</name>
    <dbReference type="NCBI Taxonomy" id="4465"/>
    <lineage>
        <taxon>Eukaryota</taxon>
        <taxon>Viridiplantae</taxon>
        <taxon>Streptophyta</taxon>
        <taxon>Embryophyta</taxon>
        <taxon>Tracheophyta</taxon>
        <taxon>Spermatophyta</taxon>
        <taxon>Magnoliopsida</taxon>
        <taxon>Liliopsida</taxon>
        <taxon>Acoraceae</taxon>
        <taxon>Acorus</taxon>
    </lineage>
</organism>
<evidence type="ECO:0000313" key="3">
    <source>
        <dbReference type="EMBL" id="KAK1304584.1"/>
    </source>
</evidence>
<accession>A0AAV9DUP8</accession>
<comment type="caution">
    <text evidence="3">The sequence shown here is derived from an EMBL/GenBank/DDBJ whole genome shotgun (WGS) entry which is preliminary data.</text>
</comment>
<evidence type="ECO:0000256" key="1">
    <source>
        <dbReference type="ARBA" id="ARBA00022737"/>
    </source>
</evidence>
<dbReference type="PROSITE" id="PS51375">
    <property type="entry name" value="PPR"/>
    <property type="match status" value="3"/>
</dbReference>
<evidence type="ECO:0000256" key="2">
    <source>
        <dbReference type="PROSITE-ProRule" id="PRU00708"/>
    </source>
</evidence>
<dbReference type="Pfam" id="PF01535">
    <property type="entry name" value="PPR"/>
    <property type="match status" value="2"/>
</dbReference>
<sequence length="406" mass="46559">MELEDRIQKLAKWLNGTDINMPQWQFSKMIHSAKIRFTDHSILRVIQILGDLGNWQRVLQVVEWLQSHQRFESYKSRYIYTTVLNVLGKAKRPVEALNVFHAMQQELSSYPDLAAYHCIAVILGQAGYMKELFDVIDCMRSTPKKKFKLGVLQKWDPRLEPDLVVYNAVLNACVQRKQWEGAFWVLQQLKQQCIQPSSTTYGLVMEVMLVCEKYNLVHEFFKKVEKSSIPSALNYKVLVNTLWKEGKTDEAILVVQDMERRGIVGSASLYYDLSRCLCSAGRCEEALSQIDKLCKVAKKPLVVTYTGLIQTCINSGSIENAAYIFNEMQKFCSPNVVTCNIMLKAYLEHGMLEKAIDLFQKILDGIHHISHKSSCSDRAIPDKFTFNIMLEACLSSKDGMILRMLT</sequence>
<protein>
    <submittedName>
        <fullName evidence="3">Pentatricopeptide repeat-containing protein</fullName>
    </submittedName>
</protein>
<keyword evidence="1" id="KW-0677">Repeat</keyword>